<protein>
    <submittedName>
        <fullName evidence="2">Fgenesh protein 108</fullName>
    </submittedName>
</protein>
<sequence>MTELVELFSIRLQGGDNDLADIRDAEVDGVVLAHDLSWLQFYKLKLPQEGEGEGEGEGGFDSILPDGTLHLTGAHRCIDGNGGWCVKLALRDNNRKLVYGRGFYSTSILTAGRYHNELMSAVIPGKHGYAVMHFIWFKKAVQATVEVVSLVESSSSSAAYYGHIRAYPDLKYDNSYQKKYFRSTLFYASAQKPKVPEDGNKIQLSRLAVAVPMDWKLIIEAELFDSTTKSEVANGRVSFYGQTSGKSSKRIGGIQVNISWCDDPIQLR</sequence>
<dbReference type="EMBL" id="DQ445143">
    <property type="protein sequence ID" value="ABD83324.1"/>
    <property type="molecule type" value="Genomic_DNA"/>
</dbReference>
<dbReference type="PANTHER" id="PTHR33065">
    <property type="entry name" value="OS07G0486400 PROTEIN"/>
    <property type="match status" value="1"/>
</dbReference>
<dbReference type="InterPro" id="IPR046533">
    <property type="entry name" value="DUF6598"/>
</dbReference>
<evidence type="ECO:0000259" key="1">
    <source>
        <dbReference type="Pfam" id="PF20241"/>
    </source>
</evidence>
<reference evidence="2" key="1">
    <citation type="journal article" date="2006" name="Mol. Genet. Genomics">
        <title>A complete physical map of a wild beet (Beta procumbens) translocation in sugar beet.</title>
        <authorList>
            <person name="Schulte D."/>
            <person name="Cai D."/>
            <person name="Kleine M."/>
            <person name="Fan L."/>
            <person name="Wang S."/>
            <person name="Jung C."/>
        </authorList>
    </citation>
    <scope>NUCLEOTIDE SEQUENCE</scope>
</reference>
<proteinExistence type="predicted"/>
<dbReference type="PANTHER" id="PTHR33065:SF88">
    <property type="entry name" value="OS11G0104220 PROTEIN"/>
    <property type="match status" value="1"/>
</dbReference>
<feature type="domain" description="DUF6598" evidence="1">
    <location>
        <begin position="65"/>
        <end position="252"/>
    </location>
</feature>
<dbReference type="Pfam" id="PF20241">
    <property type="entry name" value="DUF6598"/>
    <property type="match status" value="1"/>
</dbReference>
<evidence type="ECO:0000313" key="2">
    <source>
        <dbReference type="EMBL" id="ABD83324.1"/>
    </source>
</evidence>
<dbReference type="AlphaFoldDB" id="Q1ZY08"/>
<name>Q1ZY08_BETVU</name>
<organism evidence="2">
    <name type="scientific">Beta vulgaris</name>
    <name type="common">Sugar beet</name>
    <dbReference type="NCBI Taxonomy" id="161934"/>
    <lineage>
        <taxon>Eukaryota</taxon>
        <taxon>Viridiplantae</taxon>
        <taxon>Streptophyta</taxon>
        <taxon>Embryophyta</taxon>
        <taxon>Tracheophyta</taxon>
        <taxon>Spermatophyta</taxon>
        <taxon>Magnoliopsida</taxon>
        <taxon>eudicotyledons</taxon>
        <taxon>Gunneridae</taxon>
        <taxon>Pentapetalae</taxon>
        <taxon>Caryophyllales</taxon>
        <taxon>Chenopodiaceae</taxon>
        <taxon>Betoideae</taxon>
        <taxon>Beta</taxon>
    </lineage>
</organism>
<dbReference type="PhylomeDB" id="Q1ZY08"/>
<accession>Q1ZY08</accession>